<dbReference type="InterPro" id="IPR012912">
    <property type="entry name" value="Plasmid_pRiA4b_Orf3-like"/>
</dbReference>
<dbReference type="AlphaFoldDB" id="A0A538U1V2"/>
<dbReference type="Proteomes" id="UP000319771">
    <property type="component" value="Unassembled WGS sequence"/>
</dbReference>
<dbReference type="Pfam" id="PF07929">
    <property type="entry name" value="PRiA4_ORF3"/>
    <property type="match status" value="1"/>
</dbReference>
<dbReference type="SUPFAM" id="SSF159941">
    <property type="entry name" value="MM3350-like"/>
    <property type="match status" value="1"/>
</dbReference>
<dbReference type="SUPFAM" id="SSF48452">
    <property type="entry name" value="TPR-like"/>
    <property type="match status" value="1"/>
</dbReference>
<dbReference type="InterPro" id="IPR024047">
    <property type="entry name" value="MM3350-like_sf"/>
</dbReference>
<evidence type="ECO:0000256" key="1">
    <source>
        <dbReference type="SAM" id="MobiDB-lite"/>
    </source>
</evidence>
<evidence type="ECO:0000259" key="2">
    <source>
        <dbReference type="Pfam" id="PF07929"/>
    </source>
</evidence>
<gene>
    <name evidence="3" type="ORF">E6K81_13860</name>
</gene>
<organism evidence="3 4">
    <name type="scientific">Eiseniibacteriota bacterium</name>
    <dbReference type="NCBI Taxonomy" id="2212470"/>
    <lineage>
        <taxon>Bacteria</taxon>
        <taxon>Candidatus Eiseniibacteriota</taxon>
    </lineage>
</organism>
<name>A0A538U1V2_UNCEI</name>
<dbReference type="InterPro" id="IPR011990">
    <property type="entry name" value="TPR-like_helical_dom_sf"/>
</dbReference>
<dbReference type="EMBL" id="VBPB01000268">
    <property type="protein sequence ID" value="TMQ69905.1"/>
    <property type="molecule type" value="Genomic_DNA"/>
</dbReference>
<evidence type="ECO:0000313" key="3">
    <source>
        <dbReference type="EMBL" id="TMQ69905.1"/>
    </source>
</evidence>
<evidence type="ECO:0000313" key="4">
    <source>
        <dbReference type="Proteomes" id="UP000319771"/>
    </source>
</evidence>
<sequence>MTEPAGRTLLFQITPWYDFHVSRVIELRAEQTLHDLHLAIQHAFELDDDHAYAFFLNNRAWDPTFEYGGPDMRSPNEDKRILYLFDSGDELRHEVRMVGEGITDAGGSYPRVIESVGEPPQYRDLDGNEQLPMDHEEPPRLDPQLAELARRRRQHKATSTDIDLRGPVELVALSVKEGAVRCRLLDSDRVITLRARGIWDVVPGEIVVVKPHKQWSYAGHPYLSGEIASARLDVGSLGLVPLRLEDQGVWDPQDEYWGEDVGPIEAWAEPIIARGPRAAFEMEQVLPGADPDDPDADPITDSNDFKDAGDAEQAHGILMELCQADLRCLDAHAHLGNLVFDHGPQEAIRHYAVGLRIGELSTGGNFEGVLPWGHIDNRPFLRCMHGFGLCLWRLGRFQEAERVLNQMLWLNPSDNQGVRFLVDDVRARTAWEERGEQG</sequence>
<reference evidence="3 4" key="1">
    <citation type="journal article" date="2019" name="Nat. Microbiol.">
        <title>Mediterranean grassland soil C-N compound turnover is dependent on rainfall and depth, and is mediated by genomically divergent microorganisms.</title>
        <authorList>
            <person name="Diamond S."/>
            <person name="Andeer P.F."/>
            <person name="Li Z."/>
            <person name="Crits-Christoph A."/>
            <person name="Burstein D."/>
            <person name="Anantharaman K."/>
            <person name="Lane K.R."/>
            <person name="Thomas B.C."/>
            <person name="Pan C."/>
            <person name="Northen T.R."/>
            <person name="Banfield J.F."/>
        </authorList>
    </citation>
    <scope>NUCLEOTIDE SEQUENCE [LARGE SCALE GENOMIC DNA]</scope>
    <source>
        <strain evidence="3">WS_11</strain>
    </source>
</reference>
<proteinExistence type="predicted"/>
<comment type="caution">
    <text evidence="3">The sequence shown here is derived from an EMBL/GenBank/DDBJ whole genome shotgun (WGS) entry which is preliminary data.</text>
</comment>
<dbReference type="Gene3D" id="3.10.290.30">
    <property type="entry name" value="MM3350-like"/>
    <property type="match status" value="1"/>
</dbReference>
<feature type="region of interest" description="Disordered" evidence="1">
    <location>
        <begin position="116"/>
        <end position="139"/>
    </location>
</feature>
<accession>A0A538U1V2</accession>
<feature type="domain" description="Plasmid pRiA4b Orf3-like" evidence="2">
    <location>
        <begin position="20"/>
        <end position="120"/>
    </location>
</feature>
<feature type="compositionally biased region" description="Basic and acidic residues" evidence="1">
    <location>
        <begin position="121"/>
        <end position="139"/>
    </location>
</feature>
<protein>
    <recommendedName>
        <fullName evidence="2">Plasmid pRiA4b Orf3-like domain-containing protein</fullName>
    </recommendedName>
</protein>